<evidence type="ECO:0000313" key="6">
    <source>
        <dbReference type="Proteomes" id="UP001256827"/>
    </source>
</evidence>
<dbReference type="Pfam" id="PF13490">
    <property type="entry name" value="zf-HC2"/>
    <property type="match status" value="1"/>
</dbReference>
<sequence length="384" mass="43221">MKCADAGVMQMFVDGECGDEAGRQIIAHLGECAECRRLMEELSALDAWTRQTIENELFRHADKAKVDTDAAWQRFSLRLEQSAGRSLAQNRVWKRSWKDMNKKTKTWVTGASAAAVLAVSLSFPQVQAAASDFLSIFRMDKVQFVKLTQDDLAQTEAWLSRGEAGEMDLKGLGKLWIDESGKGEKDYRSYNSREAAEKAGVKLPTLPKELEVQGVDLNPSFTVHFEINVDKANKLLSQLQVDQKFDEKLSGKTFSLTVPNAQTIWLRANDKDLNYSIVDAPELKAPEGVDLEQLRSTILSLPFIPDNVKKQMLSIEDWQHTLPMPYVADKDSKLKEVKVNGADGILITNEHDNRVIWQQDGRIHMLEGYNGIKSDELLAFAKEM</sequence>
<dbReference type="RefSeq" id="WP_310764897.1">
    <property type="nucleotide sequence ID" value="NZ_CP134050.1"/>
</dbReference>
<feature type="domain" description="Putative zinc-finger" evidence="3">
    <location>
        <begin position="12"/>
        <end position="36"/>
    </location>
</feature>
<feature type="domain" description="DUF4367" evidence="4">
    <location>
        <begin position="328"/>
        <end position="384"/>
    </location>
</feature>
<evidence type="ECO:0000259" key="4">
    <source>
        <dbReference type="Pfam" id="PF14285"/>
    </source>
</evidence>
<dbReference type="InterPro" id="IPR027383">
    <property type="entry name" value="Znf_put"/>
</dbReference>
<evidence type="ECO:0000313" key="5">
    <source>
        <dbReference type="EMBL" id="WNC13393.1"/>
    </source>
</evidence>
<dbReference type="Pfam" id="PF14285">
    <property type="entry name" value="DUF4367"/>
    <property type="match status" value="1"/>
</dbReference>
<dbReference type="InterPro" id="IPR041916">
    <property type="entry name" value="Anti_sigma_zinc_sf"/>
</dbReference>
<gene>
    <name evidence="5" type="ORF">RGB73_22235</name>
</gene>
<evidence type="ECO:0000256" key="1">
    <source>
        <dbReference type="ARBA" id="ARBA00024353"/>
    </source>
</evidence>
<dbReference type="Proteomes" id="UP001256827">
    <property type="component" value="Chromosome"/>
</dbReference>
<accession>A0ABY9T4S2</accession>
<comment type="similarity">
    <text evidence="1">Belongs to the zinc-associated anti-sigma factor (ZAS) superfamily. Anti-sigma-W factor family.</text>
</comment>
<keyword evidence="6" id="KW-1185">Reference proteome</keyword>
<proteinExistence type="inferred from homology"/>
<name>A0ABY9T4S2_BREBE</name>
<dbReference type="InterPro" id="IPR025377">
    <property type="entry name" value="DUF4367"/>
</dbReference>
<evidence type="ECO:0000256" key="2">
    <source>
        <dbReference type="ARBA" id="ARBA00024438"/>
    </source>
</evidence>
<dbReference type="EMBL" id="CP134050">
    <property type="protein sequence ID" value="WNC13393.1"/>
    <property type="molecule type" value="Genomic_DNA"/>
</dbReference>
<dbReference type="Gene3D" id="1.10.10.1320">
    <property type="entry name" value="Anti-sigma factor, zinc-finger domain"/>
    <property type="match status" value="1"/>
</dbReference>
<evidence type="ECO:0000259" key="3">
    <source>
        <dbReference type="Pfam" id="PF13490"/>
    </source>
</evidence>
<organism evidence="5 6">
    <name type="scientific">Brevibacillus brevis</name>
    <name type="common">Bacillus brevis</name>
    <dbReference type="NCBI Taxonomy" id="1393"/>
    <lineage>
        <taxon>Bacteria</taxon>
        <taxon>Bacillati</taxon>
        <taxon>Bacillota</taxon>
        <taxon>Bacilli</taxon>
        <taxon>Bacillales</taxon>
        <taxon>Paenibacillaceae</taxon>
        <taxon>Brevibacillus</taxon>
    </lineage>
</organism>
<reference evidence="5 6" key="1">
    <citation type="submission" date="2023-09" db="EMBL/GenBank/DDBJ databases">
        <title>Complete Genome and Methylome dissection of Bacillus brevis NEB573 original source of BbsI restriction endonuclease.</title>
        <authorList>
            <person name="Fomenkov A."/>
            <person name="Roberts R.D."/>
        </authorList>
    </citation>
    <scope>NUCLEOTIDE SEQUENCE [LARGE SCALE GENOMIC DNA]</scope>
    <source>
        <strain evidence="5 6">NEB573</strain>
    </source>
</reference>
<protein>
    <recommendedName>
        <fullName evidence="2">Anti-sigma-W factor RsiW</fullName>
    </recommendedName>
</protein>